<dbReference type="SUPFAM" id="SSF103473">
    <property type="entry name" value="MFS general substrate transporter"/>
    <property type="match status" value="1"/>
</dbReference>
<dbReference type="InterPro" id="IPR036259">
    <property type="entry name" value="MFS_trans_sf"/>
</dbReference>
<evidence type="ECO:0000256" key="4">
    <source>
        <dbReference type="SAM" id="Phobius"/>
    </source>
</evidence>
<keyword evidence="7" id="KW-1185">Reference proteome</keyword>
<sequence>MKLSEQSKVQLVCVTGGVITVGIARFAYTPMLPEMAEDIGLTETVAGFLAAANYAGYLCGALLISFMHNLQLKIKVYRYGLMAAVATTLCMAATTNQWVWYLLRYVSGLSSAAGVLLGAGLLMHWLRNHQQKAELGIFFSSLGIGIVLTAITAQLIKIEYTWDQQWLIYGFLALILIIPVLFWFPDFSKSTMGTQQTAHKDTQPLPSKQFFLTLQSAYFCAGFGYVVTATFLIAIVELLPGMKGLGWVVWLLVGIAAAPGCWLWDIYVRKVGLWSSLLQAYILNMVSTALLLFDPSTMVIFISAVLYGCSFIGIVSMTLAMVGRLYPENASRSMSHLTFSYGLAQVIAPALVGIMADKSESFTQGLVITVIVMLVGIALLMRAVVILKQGNTLLLKNS</sequence>
<dbReference type="Proteomes" id="UP000185999">
    <property type="component" value="Unassembled WGS sequence"/>
</dbReference>
<accession>A0A1N7NVH2</accession>
<dbReference type="GO" id="GO:0022857">
    <property type="term" value="F:transmembrane transporter activity"/>
    <property type="evidence" value="ECO:0007669"/>
    <property type="project" value="InterPro"/>
</dbReference>
<dbReference type="Gene3D" id="1.20.1250.20">
    <property type="entry name" value="MFS general substrate transporter like domains"/>
    <property type="match status" value="1"/>
</dbReference>
<dbReference type="GO" id="GO:0005886">
    <property type="term" value="C:plasma membrane"/>
    <property type="evidence" value="ECO:0007669"/>
    <property type="project" value="TreeGrafter"/>
</dbReference>
<feature type="domain" description="Major facilitator superfamily (MFS) profile" evidence="5">
    <location>
        <begin position="10"/>
        <end position="393"/>
    </location>
</feature>
<organism evidence="6 7">
    <name type="scientific">Neptunomonas antarctica</name>
    <dbReference type="NCBI Taxonomy" id="619304"/>
    <lineage>
        <taxon>Bacteria</taxon>
        <taxon>Pseudomonadati</taxon>
        <taxon>Pseudomonadota</taxon>
        <taxon>Gammaproteobacteria</taxon>
        <taxon>Oceanospirillales</taxon>
        <taxon>Oceanospirillaceae</taxon>
        <taxon>Neptunomonas</taxon>
    </lineage>
</organism>
<feature type="transmembrane region" description="Helical" evidence="4">
    <location>
        <begin position="166"/>
        <end position="184"/>
    </location>
</feature>
<evidence type="ECO:0000313" key="6">
    <source>
        <dbReference type="EMBL" id="SIT02219.1"/>
    </source>
</evidence>
<feature type="transmembrane region" description="Helical" evidence="4">
    <location>
        <begin position="9"/>
        <end position="28"/>
    </location>
</feature>
<evidence type="ECO:0000256" key="2">
    <source>
        <dbReference type="ARBA" id="ARBA00022989"/>
    </source>
</evidence>
<feature type="transmembrane region" description="Helical" evidence="4">
    <location>
        <begin position="245"/>
        <end position="264"/>
    </location>
</feature>
<reference evidence="7" key="1">
    <citation type="submission" date="2017-01" db="EMBL/GenBank/DDBJ databases">
        <authorList>
            <person name="Varghese N."/>
            <person name="Submissions S."/>
        </authorList>
    </citation>
    <scope>NUCLEOTIDE SEQUENCE [LARGE SCALE GENOMIC DNA]</scope>
    <source>
        <strain evidence="7">DSM 22306</strain>
    </source>
</reference>
<dbReference type="Pfam" id="PF06779">
    <property type="entry name" value="MFS_4"/>
    <property type="match status" value="1"/>
</dbReference>
<evidence type="ECO:0000256" key="1">
    <source>
        <dbReference type="ARBA" id="ARBA00022692"/>
    </source>
</evidence>
<keyword evidence="2 4" id="KW-1133">Transmembrane helix</keyword>
<dbReference type="PANTHER" id="PTHR23537">
    <property type="match status" value="1"/>
</dbReference>
<feature type="transmembrane region" description="Helical" evidence="4">
    <location>
        <begin position="271"/>
        <end position="293"/>
    </location>
</feature>
<dbReference type="InterPro" id="IPR020846">
    <property type="entry name" value="MFS_dom"/>
</dbReference>
<evidence type="ECO:0000259" key="5">
    <source>
        <dbReference type="PROSITE" id="PS50850"/>
    </source>
</evidence>
<gene>
    <name evidence="6" type="ORF">SAMN05421760_11160</name>
</gene>
<feature type="transmembrane region" description="Helical" evidence="4">
    <location>
        <begin position="135"/>
        <end position="154"/>
    </location>
</feature>
<feature type="transmembrane region" description="Helical" evidence="4">
    <location>
        <begin position="217"/>
        <end position="239"/>
    </location>
</feature>
<dbReference type="InterPro" id="IPR010645">
    <property type="entry name" value="MFS_4"/>
</dbReference>
<feature type="transmembrane region" description="Helical" evidence="4">
    <location>
        <begin position="338"/>
        <end position="356"/>
    </location>
</feature>
<feature type="transmembrane region" description="Helical" evidence="4">
    <location>
        <begin position="48"/>
        <end position="67"/>
    </location>
</feature>
<dbReference type="AlphaFoldDB" id="A0A1N7NVH2"/>
<dbReference type="EMBL" id="FTOE01000011">
    <property type="protein sequence ID" value="SIT02219.1"/>
    <property type="molecule type" value="Genomic_DNA"/>
</dbReference>
<dbReference type="PANTHER" id="PTHR23537:SF1">
    <property type="entry name" value="SUGAR TRANSPORTER"/>
    <property type="match status" value="1"/>
</dbReference>
<evidence type="ECO:0000313" key="7">
    <source>
        <dbReference type="Proteomes" id="UP000185999"/>
    </source>
</evidence>
<dbReference type="OrthoDB" id="9797953at2"/>
<feature type="transmembrane region" description="Helical" evidence="4">
    <location>
        <begin position="79"/>
        <end position="99"/>
    </location>
</feature>
<dbReference type="STRING" id="619304.SAMN05421760_11160"/>
<feature type="transmembrane region" description="Helical" evidence="4">
    <location>
        <begin position="299"/>
        <end position="326"/>
    </location>
</feature>
<keyword evidence="1 4" id="KW-0812">Transmembrane</keyword>
<keyword evidence="3 4" id="KW-0472">Membrane</keyword>
<feature type="transmembrane region" description="Helical" evidence="4">
    <location>
        <begin position="105"/>
        <end position="123"/>
    </location>
</feature>
<dbReference type="RefSeq" id="WP_054343537.1">
    <property type="nucleotide sequence ID" value="NZ_FTOE01000011.1"/>
</dbReference>
<dbReference type="PROSITE" id="PS50850">
    <property type="entry name" value="MFS"/>
    <property type="match status" value="1"/>
</dbReference>
<feature type="transmembrane region" description="Helical" evidence="4">
    <location>
        <begin position="362"/>
        <end position="387"/>
    </location>
</feature>
<name>A0A1N7NVH2_9GAMM</name>
<evidence type="ECO:0000256" key="3">
    <source>
        <dbReference type="ARBA" id="ARBA00023136"/>
    </source>
</evidence>
<protein>
    <submittedName>
        <fullName evidence="6">Predicted arabinose efflux permease, MFS family</fullName>
    </submittedName>
</protein>
<proteinExistence type="predicted"/>